<keyword evidence="2" id="KW-1185">Reference proteome</keyword>
<dbReference type="Proteomes" id="UP000186785">
    <property type="component" value="Unassembled WGS sequence"/>
</dbReference>
<reference evidence="1 2" key="1">
    <citation type="submission" date="2016-11" db="EMBL/GenBank/DDBJ databases">
        <title>Actinomyces gypaetusis sp. nov. isolated from the vulture Gypaetus barbatus in Qinghai Tibet Plateau China.</title>
        <authorList>
            <person name="Meng X."/>
        </authorList>
    </citation>
    <scope>NUCLEOTIDE SEQUENCE [LARGE SCALE GENOMIC DNA]</scope>
    <source>
        <strain evidence="1 2">VUL4_2</strain>
    </source>
</reference>
<name>A0A1Q5PNR0_9ACTO</name>
<comment type="caution">
    <text evidence="1">The sequence shown here is derived from an EMBL/GenBank/DDBJ whole genome shotgun (WGS) entry which is preliminary data.</text>
</comment>
<dbReference type="STRING" id="1921764.BSR28_03850"/>
<gene>
    <name evidence="1" type="ORF">BSR29_04280</name>
</gene>
<organism evidence="1 2">
    <name type="scientific">Boudabousia liubingyangii</name>
    <dbReference type="NCBI Taxonomy" id="1921764"/>
    <lineage>
        <taxon>Bacteria</taxon>
        <taxon>Bacillati</taxon>
        <taxon>Actinomycetota</taxon>
        <taxon>Actinomycetes</taxon>
        <taxon>Actinomycetales</taxon>
        <taxon>Actinomycetaceae</taxon>
        <taxon>Boudabousia</taxon>
    </lineage>
</organism>
<evidence type="ECO:0008006" key="3">
    <source>
        <dbReference type="Google" id="ProtNLM"/>
    </source>
</evidence>
<proteinExistence type="predicted"/>
<accession>A0A1Q5PNR0</accession>
<sequence>MTAQQDAEAVSFATEFLKKIIRIRGVKIDRKTFLSQEFKRTGVSEQKISEAILETPIEAGIEPKILDELAAELIAFETKKSASMSFASGLPGGFGMVAAIPADITQYYVHAFRVMQKLAYLYGWKEFLNDLDNVDDQTLGLLASFLGTMMGVAGAANSLTTFAKNIARPALQKHISKKALTKTVWYGPVKQTLKLVGVKITKDSFAKGVTKAVPLVGGVVSGGLTYVSLKKQANRLQMHLRKNPPPSRDAEKYLQAFSELDKLDEVNLESDESATRSLAGRTLNAGNSALNVATKGILAASTGIGTIASKVWQGKKAD</sequence>
<dbReference type="AlphaFoldDB" id="A0A1Q5PNR0"/>
<evidence type="ECO:0000313" key="1">
    <source>
        <dbReference type="EMBL" id="OKL49193.1"/>
    </source>
</evidence>
<protein>
    <recommendedName>
        <fullName evidence="3">EcsC family protein</fullName>
    </recommendedName>
</protein>
<dbReference type="EMBL" id="MQSV01000002">
    <property type="protein sequence ID" value="OKL49193.1"/>
    <property type="molecule type" value="Genomic_DNA"/>
</dbReference>
<evidence type="ECO:0000313" key="2">
    <source>
        <dbReference type="Proteomes" id="UP000186785"/>
    </source>
</evidence>